<organism evidence="2 3">
    <name type="scientific">Marasmius crinis-equi</name>
    <dbReference type="NCBI Taxonomy" id="585013"/>
    <lineage>
        <taxon>Eukaryota</taxon>
        <taxon>Fungi</taxon>
        <taxon>Dikarya</taxon>
        <taxon>Basidiomycota</taxon>
        <taxon>Agaricomycotina</taxon>
        <taxon>Agaricomycetes</taxon>
        <taxon>Agaricomycetidae</taxon>
        <taxon>Agaricales</taxon>
        <taxon>Marasmiineae</taxon>
        <taxon>Marasmiaceae</taxon>
        <taxon>Marasmius</taxon>
    </lineage>
</organism>
<feature type="compositionally biased region" description="Low complexity" evidence="1">
    <location>
        <begin position="18"/>
        <end position="29"/>
    </location>
</feature>
<dbReference type="EMBL" id="JBAHYK010000858">
    <property type="protein sequence ID" value="KAL0570891.1"/>
    <property type="molecule type" value="Genomic_DNA"/>
</dbReference>
<feature type="region of interest" description="Disordered" evidence="1">
    <location>
        <begin position="313"/>
        <end position="382"/>
    </location>
</feature>
<dbReference type="Proteomes" id="UP001465976">
    <property type="component" value="Unassembled WGS sequence"/>
</dbReference>
<protein>
    <submittedName>
        <fullName evidence="2">Uncharacterized protein</fullName>
    </submittedName>
</protein>
<feature type="region of interest" description="Disordered" evidence="1">
    <location>
        <begin position="18"/>
        <end position="68"/>
    </location>
</feature>
<keyword evidence="3" id="KW-1185">Reference proteome</keyword>
<gene>
    <name evidence="2" type="ORF">V5O48_011069</name>
</gene>
<evidence type="ECO:0000313" key="3">
    <source>
        <dbReference type="Proteomes" id="UP001465976"/>
    </source>
</evidence>
<proteinExistence type="predicted"/>
<feature type="compositionally biased region" description="Polar residues" evidence="1">
    <location>
        <begin position="372"/>
        <end position="382"/>
    </location>
</feature>
<evidence type="ECO:0000313" key="2">
    <source>
        <dbReference type="EMBL" id="KAL0570891.1"/>
    </source>
</evidence>
<evidence type="ECO:0000256" key="1">
    <source>
        <dbReference type="SAM" id="MobiDB-lite"/>
    </source>
</evidence>
<comment type="caution">
    <text evidence="2">The sequence shown here is derived from an EMBL/GenBank/DDBJ whole genome shotgun (WGS) entry which is preliminary data.</text>
</comment>
<reference evidence="2 3" key="1">
    <citation type="submission" date="2024-02" db="EMBL/GenBank/DDBJ databases">
        <title>A draft genome for the cacao thread blight pathogen Marasmius crinis-equi.</title>
        <authorList>
            <person name="Cohen S.P."/>
            <person name="Baruah I.K."/>
            <person name="Amoako-Attah I."/>
            <person name="Bukari Y."/>
            <person name="Meinhardt L.W."/>
            <person name="Bailey B.A."/>
        </authorList>
    </citation>
    <scope>NUCLEOTIDE SEQUENCE [LARGE SCALE GENOMIC DNA]</scope>
    <source>
        <strain evidence="2 3">GH-76</strain>
    </source>
</reference>
<feature type="compositionally biased region" description="Low complexity" evidence="1">
    <location>
        <begin position="38"/>
        <end position="52"/>
    </location>
</feature>
<name>A0ABR3F6L3_9AGAR</name>
<accession>A0ABR3F6L3</accession>
<sequence>MGESYKAISQVILIVPSSSSSTRIQRSTPQPSLNNGPSSTQDSHSIISSPIGVSPPPPNQKETEQPRSRRYTSLLLGCVLGYPLWLPAPRKPREKRDYTIDLGDVGVFPDGLPFDSLFNVFKGLNKDKQPFDIDQERRVVEDYHGKDAIFVRPKDLADRLPEKVQGLNGSSVFRLPLTQHHGALLLLPQGSRLEFLRKLSMAPYVRSRVGAWIDWAKEQEYLEEHQTLYLVTGIGECPSWVIAAWDSTASDNTGSQRSQPSQFLSLRIAADGKCIDWHGPPARYEVRSEGSESLAGQKETVFARGFWIDHSGMISRHDSPPVSQGDSSGNGGDENHGGDGSSHNPHAPTGSSNNGSAPPPPPPPATDGGYSGSSDPYHNSTGLQDGIPVYTLDLDSSAKCFEGVEHPCQIINRFAFQLISKVYPSSLEAEYIAFSHDEDWMAIIQDSDHEQPTKMEIIRRICGEFKFIIVQGKFTHMLRVKA</sequence>